<organism evidence="3 4">
    <name type="scientific">Merluccius polli</name>
    <name type="common">Benguela hake</name>
    <name type="synonym">Merluccius cadenati</name>
    <dbReference type="NCBI Taxonomy" id="89951"/>
    <lineage>
        <taxon>Eukaryota</taxon>
        <taxon>Metazoa</taxon>
        <taxon>Chordata</taxon>
        <taxon>Craniata</taxon>
        <taxon>Vertebrata</taxon>
        <taxon>Euteleostomi</taxon>
        <taxon>Actinopterygii</taxon>
        <taxon>Neopterygii</taxon>
        <taxon>Teleostei</taxon>
        <taxon>Neoteleostei</taxon>
        <taxon>Acanthomorphata</taxon>
        <taxon>Zeiogadaria</taxon>
        <taxon>Gadariae</taxon>
        <taxon>Gadiformes</taxon>
        <taxon>Gadoidei</taxon>
        <taxon>Merlucciidae</taxon>
        <taxon>Merluccius</taxon>
    </lineage>
</organism>
<dbReference type="SMART" id="SM00355">
    <property type="entry name" value="ZnF_C2H2"/>
    <property type="match status" value="4"/>
</dbReference>
<keyword evidence="4" id="KW-1185">Reference proteome</keyword>
<dbReference type="EMBL" id="JAOPHQ010004313">
    <property type="protein sequence ID" value="KAK0139679.1"/>
    <property type="molecule type" value="Genomic_DNA"/>
</dbReference>
<feature type="domain" description="C2H2-type" evidence="2">
    <location>
        <begin position="118"/>
        <end position="141"/>
    </location>
</feature>
<keyword evidence="1" id="KW-0175">Coiled coil</keyword>
<dbReference type="PANTHER" id="PTHR46880">
    <property type="entry name" value="RAS-ASSOCIATING DOMAIN-CONTAINING PROTEIN"/>
    <property type="match status" value="1"/>
</dbReference>
<reference evidence="3" key="1">
    <citation type="journal article" date="2023" name="Front. Mar. Sci.">
        <title>A new Merluccius polli reference genome to investigate the effects of global change in West African waters.</title>
        <authorList>
            <person name="Mateo J.L."/>
            <person name="Blanco-Fernandez C."/>
            <person name="Garcia-Vazquez E."/>
            <person name="Machado-Schiaffino G."/>
        </authorList>
    </citation>
    <scope>NUCLEOTIDE SEQUENCE</scope>
    <source>
        <strain evidence="3">C29</strain>
        <tissue evidence="3">Fin</tissue>
    </source>
</reference>
<feature type="coiled-coil region" evidence="1">
    <location>
        <begin position="245"/>
        <end position="272"/>
    </location>
</feature>
<dbReference type="PROSITE" id="PS00028">
    <property type="entry name" value="ZINC_FINGER_C2H2_1"/>
    <property type="match status" value="1"/>
</dbReference>
<evidence type="ECO:0000313" key="4">
    <source>
        <dbReference type="Proteomes" id="UP001174136"/>
    </source>
</evidence>
<comment type="caution">
    <text evidence="3">The sequence shown here is derived from an EMBL/GenBank/DDBJ whole genome shotgun (WGS) entry which is preliminary data.</text>
</comment>
<proteinExistence type="predicted"/>
<dbReference type="PANTHER" id="PTHR46880:SF5">
    <property type="entry name" value="DUF4371 DOMAIN-CONTAINING PROTEIN"/>
    <property type="match status" value="1"/>
</dbReference>
<gene>
    <name evidence="3" type="primary">ZNF862_26</name>
    <name evidence="3" type="ORF">N1851_023432</name>
</gene>
<evidence type="ECO:0000313" key="3">
    <source>
        <dbReference type="EMBL" id="KAK0139679.1"/>
    </source>
</evidence>
<evidence type="ECO:0000259" key="2">
    <source>
        <dbReference type="PROSITE" id="PS00028"/>
    </source>
</evidence>
<dbReference type="InterPro" id="IPR013087">
    <property type="entry name" value="Znf_C2H2_type"/>
</dbReference>
<dbReference type="Proteomes" id="UP001174136">
    <property type="component" value="Unassembled WGS sequence"/>
</dbReference>
<accession>A0AA47MG67</accession>
<name>A0AA47MG67_MERPO</name>
<dbReference type="Gene3D" id="3.30.160.60">
    <property type="entry name" value="Classic Zinc Finger"/>
    <property type="match status" value="1"/>
</dbReference>
<sequence length="983" mass="111860">MQWTCKYCTFFAEKRSYLLKHYRLKHGFNTRTSPLPCLHKECLCTFKSSLHISKSSLFSIQAEADGQLFTLTPLSAIKVLPNEWTCKYCTFFAEKRSYLLKHYRLKHGFNTRTSPLPCLHKECLCTFKSFNALKVHLSTWHTQKDAGKSGETAFHCQLCDFVEPCTEADFFTHLQRHLKLRQMVACPYQDYNFQSSVYSTFTAHKSKEHQMHNKTLFKQEIVSKNVVEELPTNASVQLEESDPEVDDMDCEVAEQNEDVEDLENQLEHNVAALFLKMSTILNISETALQEVIDQINQIYLLSQPLLHSSIRRVLHTHCENVDDALVNEIAQVVTENNVFLKFTSDEGSLSTANRRKSYISREFSLVMPVEFVLENKQSVVYVPILKLLQTLLSNREILEKTMSHEATLSEKYQSYRGGARFKDSAFLNEEEFRIAQLYIDDFEVANPLGTSRKKHKQTAIYWTLGNLHPKYRSSLHSIQLALLCKANNIKDQGYAKILHPLIQDLVFLEQQGIYRIYAASKKAFAALGDQCSNWLEKVIALGADGAAVNLGRKGGVKALLQQEAGDHIVPFHCMPHRLELAMLSVQRDNPMMAQLYDLLHLIWKTYHFSPNSMRELRVIGADLGVNVLMPSGVKGTRWLPHVSRALETFLKPGQFTAVYYHMDHLAGSSANADIAGRATKASAFFHNIMPFIRATYTIVKKSIEDATFVAFCHFITDVFSGISKFSLLLQRNDIILPQAVCSLEKLLLTTEAMVARPKPDGRLSEFLADMRLQRRQQQEEGDTAIYKFQAGDDVAATKLTKVMDATIKSTVKHLNARFRESASESDTTKAVKCFNIFNHDSWPENQQDLVDHGADDLGFLLDHFSTVLRRNGVNTELAKEEFVSLKLLIARMFKDKTYLSLWELTLTREPYCSEHKVKHPAPSIMLVLPVSAAVCERGFSTQKRIKSDTRASLHSDTVEDLIRISVEGPSLEDFDARECGKLV</sequence>
<protein>
    <submittedName>
        <fullName evidence="3">Zinc finger protein 862</fullName>
    </submittedName>
</protein>
<dbReference type="AlphaFoldDB" id="A0AA47MG67"/>
<evidence type="ECO:0000256" key="1">
    <source>
        <dbReference type="SAM" id="Coils"/>
    </source>
</evidence>